<sequence length="77" mass="8565">MSRSLKLGDEEHVVFMGIGLYLKNLGFGIETPIGPSIGILALFSLACYRFELFIAFEWNAPSLVISKMPMKAVEVKE</sequence>
<name>A0A644ZS58_9ZZZZ</name>
<accession>A0A644ZS58</accession>
<dbReference type="EMBL" id="VSSQ01010021">
    <property type="protein sequence ID" value="MPM43228.1"/>
    <property type="molecule type" value="Genomic_DNA"/>
</dbReference>
<evidence type="ECO:0000313" key="1">
    <source>
        <dbReference type="EMBL" id="MPM43228.1"/>
    </source>
</evidence>
<dbReference type="AlphaFoldDB" id="A0A644ZS58"/>
<organism evidence="1">
    <name type="scientific">bioreactor metagenome</name>
    <dbReference type="NCBI Taxonomy" id="1076179"/>
    <lineage>
        <taxon>unclassified sequences</taxon>
        <taxon>metagenomes</taxon>
        <taxon>ecological metagenomes</taxon>
    </lineage>
</organism>
<protein>
    <submittedName>
        <fullName evidence="1">Uncharacterized protein</fullName>
    </submittedName>
</protein>
<proteinExistence type="predicted"/>
<reference evidence="1" key="1">
    <citation type="submission" date="2019-08" db="EMBL/GenBank/DDBJ databases">
        <authorList>
            <person name="Kucharzyk K."/>
            <person name="Murdoch R.W."/>
            <person name="Higgins S."/>
            <person name="Loffler F."/>
        </authorList>
    </citation>
    <scope>NUCLEOTIDE SEQUENCE</scope>
</reference>
<comment type="caution">
    <text evidence="1">The sequence shown here is derived from an EMBL/GenBank/DDBJ whole genome shotgun (WGS) entry which is preliminary data.</text>
</comment>
<gene>
    <name evidence="1" type="ORF">SDC9_89901</name>
</gene>